<dbReference type="InterPro" id="IPR036318">
    <property type="entry name" value="FAD-bd_PCMH-like_sf"/>
</dbReference>
<evidence type="ECO:0000256" key="3">
    <source>
        <dbReference type="ARBA" id="ARBA00022475"/>
    </source>
</evidence>
<dbReference type="SUPFAM" id="SSF54631">
    <property type="entry name" value="CBS-domain pair"/>
    <property type="match status" value="1"/>
</dbReference>
<feature type="domain" description="CBS" evidence="13">
    <location>
        <begin position="283"/>
        <end position="340"/>
    </location>
</feature>
<evidence type="ECO:0000313" key="15">
    <source>
        <dbReference type="EMBL" id="MDR7165782.1"/>
    </source>
</evidence>
<evidence type="ECO:0000256" key="8">
    <source>
        <dbReference type="ARBA" id="ARBA00023136"/>
    </source>
</evidence>
<keyword evidence="6 10" id="KW-1133">Transmembrane helix</keyword>
<feature type="region of interest" description="Disordered" evidence="11">
    <location>
        <begin position="449"/>
        <end position="469"/>
    </location>
</feature>
<proteinExistence type="inferred from homology"/>
<evidence type="ECO:0000256" key="6">
    <source>
        <dbReference type="ARBA" id="ARBA00022989"/>
    </source>
</evidence>
<organism evidence="15 16">
    <name type="scientific">Pseudarthrobacter oxydans</name>
    <name type="common">Arthrobacter oxydans</name>
    <dbReference type="NCBI Taxonomy" id="1671"/>
    <lineage>
        <taxon>Bacteria</taxon>
        <taxon>Bacillati</taxon>
        <taxon>Actinomycetota</taxon>
        <taxon>Actinomycetes</taxon>
        <taxon>Micrococcales</taxon>
        <taxon>Micrococcaceae</taxon>
        <taxon>Pseudarthrobacter</taxon>
    </lineage>
</organism>
<evidence type="ECO:0000256" key="11">
    <source>
        <dbReference type="SAM" id="MobiDB-lite"/>
    </source>
</evidence>
<dbReference type="InterPro" id="IPR046342">
    <property type="entry name" value="CBS_dom_sf"/>
</dbReference>
<feature type="domain" description="CBS" evidence="13">
    <location>
        <begin position="222"/>
        <end position="280"/>
    </location>
</feature>
<comment type="subcellular location">
    <subcellularLocation>
        <location evidence="1">Cell membrane</location>
        <topology evidence="1">Multi-pass membrane protein</topology>
    </subcellularLocation>
</comment>
<keyword evidence="8 10" id="KW-0472">Membrane</keyword>
<dbReference type="AlphaFoldDB" id="A0AAW8NI50"/>
<dbReference type="Proteomes" id="UP001262032">
    <property type="component" value="Unassembled WGS sequence"/>
</dbReference>
<evidence type="ECO:0000256" key="2">
    <source>
        <dbReference type="ARBA" id="ARBA00006337"/>
    </source>
</evidence>
<dbReference type="InterPro" id="IPR016169">
    <property type="entry name" value="FAD-bd_PCMH_sub2"/>
</dbReference>
<evidence type="ECO:0000256" key="7">
    <source>
        <dbReference type="ARBA" id="ARBA00023122"/>
    </source>
</evidence>
<evidence type="ECO:0000256" key="12">
    <source>
        <dbReference type="SAM" id="Phobius"/>
    </source>
</evidence>
<dbReference type="PANTHER" id="PTHR43099">
    <property type="entry name" value="UPF0053 PROTEIN YRKA"/>
    <property type="match status" value="1"/>
</dbReference>
<evidence type="ECO:0000313" key="16">
    <source>
        <dbReference type="Proteomes" id="UP001262032"/>
    </source>
</evidence>
<dbReference type="SMART" id="SM01091">
    <property type="entry name" value="CorC_HlyC"/>
    <property type="match status" value="1"/>
</dbReference>
<dbReference type="PROSITE" id="PS51371">
    <property type="entry name" value="CBS"/>
    <property type="match status" value="2"/>
</dbReference>
<evidence type="ECO:0000259" key="14">
    <source>
        <dbReference type="PROSITE" id="PS51846"/>
    </source>
</evidence>
<evidence type="ECO:0000259" key="13">
    <source>
        <dbReference type="PROSITE" id="PS51371"/>
    </source>
</evidence>
<evidence type="ECO:0000256" key="5">
    <source>
        <dbReference type="ARBA" id="ARBA00022737"/>
    </source>
</evidence>
<reference evidence="15" key="1">
    <citation type="submission" date="2023-07" db="EMBL/GenBank/DDBJ databases">
        <title>Sorghum-associated microbial communities from plants grown in Nebraska, USA.</title>
        <authorList>
            <person name="Schachtman D."/>
        </authorList>
    </citation>
    <scope>NUCLEOTIDE SEQUENCE</scope>
    <source>
        <strain evidence="15">BE261</strain>
    </source>
</reference>
<dbReference type="InterPro" id="IPR044751">
    <property type="entry name" value="Ion_transp-like_CBS"/>
</dbReference>
<evidence type="ECO:0000256" key="4">
    <source>
        <dbReference type="ARBA" id="ARBA00022692"/>
    </source>
</evidence>
<dbReference type="Gene3D" id="3.30.465.10">
    <property type="match status" value="1"/>
</dbReference>
<evidence type="ECO:0000256" key="1">
    <source>
        <dbReference type="ARBA" id="ARBA00004651"/>
    </source>
</evidence>
<sequence length="469" mass="50841">MLTLLLGVLVTLAIIVACGFFVAQEFAYMSVDRSRMAALAEKGDAKAKRVLAITKRTSFMLSGAQLGITVTGLLIGYVAEPLIGESLGALLGGVGIDPTASVLVGTSAALVLATVVTMIFGELYPKNLAIASPEPLARALATPTRIYLLLFGWLITIFDKAANVLLGLLRIEPLEDVDESATPRDLKAIIEESRKSGHLSDDLSMVFDRILDFPKRDVEHAMVPRSRVDSVPFDATVGEVRAMMATGHTRYPVIGEEDNPVGVVELIDLLRSHRDDRLPVSEVMRAAVILPTSMSLPSALARMRETRNELVCVVDEYGNFDGILTIEDLTEEVIGEISDEHDQDTGAPINVGSGAWQFSGDIHLDEVERLIGHDLPHNDDETIAGLLIREHGDLLPEGGLVRIALPDKTSETVQGIVVQRWLEIVVVEVERHVPSQVLVNLYEHDSEGAVQISPNTGEDASDDVPEVSR</sequence>
<dbReference type="InterPro" id="IPR000644">
    <property type="entry name" value="CBS_dom"/>
</dbReference>
<gene>
    <name evidence="15" type="ORF">J2X12_003836</name>
</gene>
<comment type="caution">
    <text evidence="15">The sequence shown here is derived from an EMBL/GenBank/DDBJ whole genome shotgun (WGS) entry which is preliminary data.</text>
</comment>
<dbReference type="PANTHER" id="PTHR43099:SF6">
    <property type="entry name" value="UPF0053 PROTEIN RV1842C"/>
    <property type="match status" value="1"/>
</dbReference>
<feature type="transmembrane region" description="Helical" evidence="12">
    <location>
        <begin position="99"/>
        <end position="125"/>
    </location>
</feature>
<dbReference type="Pfam" id="PF03471">
    <property type="entry name" value="CorC_HlyC"/>
    <property type="match status" value="1"/>
</dbReference>
<dbReference type="PROSITE" id="PS51846">
    <property type="entry name" value="CNNM"/>
    <property type="match status" value="1"/>
</dbReference>
<accession>A0AAW8NI50</accession>
<keyword evidence="5" id="KW-0677">Repeat</keyword>
<dbReference type="CDD" id="cd04590">
    <property type="entry name" value="CBS_pair_CorC_HlyC_assoc"/>
    <property type="match status" value="1"/>
</dbReference>
<keyword evidence="3" id="KW-1003">Cell membrane</keyword>
<feature type="transmembrane region" description="Helical" evidence="12">
    <location>
        <begin position="6"/>
        <end position="28"/>
    </location>
</feature>
<keyword evidence="4 10" id="KW-0812">Transmembrane</keyword>
<dbReference type="GO" id="GO:0005886">
    <property type="term" value="C:plasma membrane"/>
    <property type="evidence" value="ECO:0007669"/>
    <property type="project" value="UniProtKB-SubCell"/>
</dbReference>
<feature type="compositionally biased region" description="Acidic residues" evidence="11">
    <location>
        <begin position="459"/>
        <end position="469"/>
    </location>
</feature>
<comment type="similarity">
    <text evidence="2">Belongs to the UPF0053 family.</text>
</comment>
<feature type="transmembrane region" description="Helical" evidence="12">
    <location>
        <begin position="58"/>
        <end position="79"/>
    </location>
</feature>
<dbReference type="GO" id="GO:0050660">
    <property type="term" value="F:flavin adenine dinucleotide binding"/>
    <property type="evidence" value="ECO:0007669"/>
    <property type="project" value="InterPro"/>
</dbReference>
<keyword evidence="7 9" id="KW-0129">CBS domain</keyword>
<feature type="transmembrane region" description="Helical" evidence="12">
    <location>
        <begin position="146"/>
        <end position="169"/>
    </location>
</feature>
<dbReference type="Pfam" id="PF01595">
    <property type="entry name" value="CNNM"/>
    <property type="match status" value="1"/>
</dbReference>
<dbReference type="Gene3D" id="3.10.580.10">
    <property type="entry name" value="CBS-domain"/>
    <property type="match status" value="1"/>
</dbReference>
<feature type="domain" description="CNNM transmembrane" evidence="14">
    <location>
        <begin position="1"/>
        <end position="203"/>
    </location>
</feature>
<protein>
    <submittedName>
        <fullName evidence="15">CBS domain containing-hemolysin-like protein</fullName>
    </submittedName>
</protein>
<dbReference type="InterPro" id="IPR005170">
    <property type="entry name" value="Transptr-assoc_dom"/>
</dbReference>
<name>A0AAW8NI50_PSEOX</name>
<dbReference type="InterPro" id="IPR051676">
    <property type="entry name" value="UPF0053_domain"/>
</dbReference>
<dbReference type="InterPro" id="IPR002550">
    <property type="entry name" value="CNNM"/>
</dbReference>
<evidence type="ECO:0000256" key="10">
    <source>
        <dbReference type="PROSITE-ProRule" id="PRU01193"/>
    </source>
</evidence>
<dbReference type="Pfam" id="PF00571">
    <property type="entry name" value="CBS"/>
    <property type="match status" value="2"/>
</dbReference>
<evidence type="ECO:0000256" key="9">
    <source>
        <dbReference type="PROSITE-ProRule" id="PRU00703"/>
    </source>
</evidence>
<dbReference type="SUPFAM" id="SSF56176">
    <property type="entry name" value="FAD-binding/transporter-associated domain-like"/>
    <property type="match status" value="1"/>
</dbReference>
<dbReference type="EMBL" id="JAVDWN010000018">
    <property type="protein sequence ID" value="MDR7165782.1"/>
    <property type="molecule type" value="Genomic_DNA"/>
</dbReference>